<name>A0A8S3TL73_MYTED</name>
<dbReference type="AlphaFoldDB" id="A0A8S3TL73"/>
<organism evidence="3 4">
    <name type="scientific">Mytilus edulis</name>
    <name type="common">Blue mussel</name>
    <dbReference type="NCBI Taxonomy" id="6550"/>
    <lineage>
        <taxon>Eukaryota</taxon>
        <taxon>Metazoa</taxon>
        <taxon>Spiralia</taxon>
        <taxon>Lophotrochozoa</taxon>
        <taxon>Mollusca</taxon>
        <taxon>Bivalvia</taxon>
        <taxon>Autobranchia</taxon>
        <taxon>Pteriomorphia</taxon>
        <taxon>Mytilida</taxon>
        <taxon>Mytiloidea</taxon>
        <taxon>Mytilidae</taxon>
        <taxon>Mytilinae</taxon>
        <taxon>Mytilus</taxon>
    </lineage>
</organism>
<comment type="caution">
    <text evidence="1">Lacks conserved residue(s) required for the propagation of feature annotation.</text>
</comment>
<comment type="caution">
    <text evidence="3">The sequence shown here is derived from an EMBL/GenBank/DDBJ whole genome shotgun (WGS) entry which is preliminary data.</text>
</comment>
<keyword evidence="1" id="KW-1015">Disulfide bond</keyword>
<evidence type="ECO:0000313" key="4">
    <source>
        <dbReference type="Proteomes" id="UP000683360"/>
    </source>
</evidence>
<dbReference type="Proteomes" id="UP000683360">
    <property type="component" value="Unassembled WGS sequence"/>
</dbReference>
<feature type="domain" description="EGF-like" evidence="2">
    <location>
        <begin position="68"/>
        <end position="102"/>
    </location>
</feature>
<dbReference type="InterPro" id="IPR000742">
    <property type="entry name" value="EGF"/>
</dbReference>
<evidence type="ECO:0000259" key="2">
    <source>
        <dbReference type="PROSITE" id="PS50026"/>
    </source>
</evidence>
<dbReference type="EMBL" id="CAJPWZ010002241">
    <property type="protein sequence ID" value="CAG2234457.1"/>
    <property type="molecule type" value="Genomic_DNA"/>
</dbReference>
<reference evidence="3" key="1">
    <citation type="submission" date="2021-03" db="EMBL/GenBank/DDBJ databases">
        <authorList>
            <person name="Bekaert M."/>
        </authorList>
    </citation>
    <scope>NUCLEOTIDE SEQUENCE</scope>
</reference>
<evidence type="ECO:0000256" key="1">
    <source>
        <dbReference type="PROSITE-ProRule" id="PRU00076"/>
    </source>
</evidence>
<proteinExistence type="predicted"/>
<keyword evidence="1" id="KW-0245">EGF-like domain</keyword>
<accession>A0A8S3TL73</accession>
<dbReference type="OrthoDB" id="6130531at2759"/>
<feature type="disulfide bond" evidence="1">
    <location>
        <begin position="198"/>
        <end position="207"/>
    </location>
</feature>
<feature type="domain" description="EGF-like" evidence="2">
    <location>
        <begin position="174"/>
        <end position="208"/>
    </location>
</feature>
<dbReference type="PROSITE" id="PS50026">
    <property type="entry name" value="EGF_3"/>
    <property type="match status" value="2"/>
</dbReference>
<protein>
    <submittedName>
        <fullName evidence="3">LRP1</fullName>
    </submittedName>
</protein>
<keyword evidence="4" id="KW-1185">Reference proteome</keyword>
<dbReference type="PROSITE" id="PS00022">
    <property type="entry name" value="EGF_1"/>
    <property type="match status" value="2"/>
</dbReference>
<evidence type="ECO:0000313" key="3">
    <source>
        <dbReference type="EMBL" id="CAG2234457.1"/>
    </source>
</evidence>
<dbReference type="Gene3D" id="2.10.25.10">
    <property type="entry name" value="Laminin"/>
    <property type="match status" value="2"/>
</dbReference>
<gene>
    <name evidence="3" type="ORF">MEDL_47081</name>
</gene>
<sequence>MAYDCGLGNCFVEPINGTAQCVCDNKLTTYCSDSQCMTYDCGLGNCFVEPINGTAQCVCDNKQTTYCSAGNCQCLNGGKCVTRIDGQVVCECIGQWTGEFCQESQCMTYDCGLGNCFVEPINGTAQCVCDNKLTTYCSESQCMTYDCGLGNCFVEPINGTAQCVCDNKQTTYCSTGNCQCLNGGKCVTSIDGQVVCECIGQWTGEFCQESQCMTYDCGLGNCFVEPINGTAQCVCDNKQTTYCSGKQRNYVTN</sequence>
<feature type="disulfide bond" evidence="1">
    <location>
        <begin position="92"/>
        <end position="101"/>
    </location>
</feature>